<evidence type="ECO:0000256" key="4">
    <source>
        <dbReference type="SAM" id="Phobius"/>
    </source>
</evidence>
<dbReference type="SUPFAM" id="SSF50978">
    <property type="entry name" value="WD40 repeat-like"/>
    <property type="match status" value="2"/>
</dbReference>
<gene>
    <name evidence="6" type="ORF">GJ744_011981</name>
</gene>
<proteinExistence type="predicted"/>
<dbReference type="PRINTS" id="PR00320">
    <property type="entry name" value="GPROTEINBRPT"/>
</dbReference>
<dbReference type="InterPro" id="IPR050349">
    <property type="entry name" value="WD_LIS1/nudF_dynein_reg"/>
</dbReference>
<evidence type="ECO:0000256" key="3">
    <source>
        <dbReference type="PROSITE-ProRule" id="PRU00221"/>
    </source>
</evidence>
<dbReference type="InterPro" id="IPR035994">
    <property type="entry name" value="Nucleoside_phosphorylase_sf"/>
</dbReference>
<dbReference type="SUPFAM" id="SSF53167">
    <property type="entry name" value="Purine and uridine phosphorylases"/>
    <property type="match status" value="1"/>
</dbReference>
<organism evidence="6 7">
    <name type="scientific">Endocarpon pusillum</name>
    <dbReference type="NCBI Taxonomy" id="364733"/>
    <lineage>
        <taxon>Eukaryota</taxon>
        <taxon>Fungi</taxon>
        <taxon>Dikarya</taxon>
        <taxon>Ascomycota</taxon>
        <taxon>Pezizomycotina</taxon>
        <taxon>Eurotiomycetes</taxon>
        <taxon>Chaetothyriomycetidae</taxon>
        <taxon>Verrucariales</taxon>
        <taxon>Verrucariaceae</taxon>
        <taxon>Endocarpon</taxon>
    </lineage>
</organism>
<feature type="transmembrane region" description="Helical" evidence="4">
    <location>
        <begin position="899"/>
        <end position="918"/>
    </location>
</feature>
<dbReference type="InterPro" id="IPR001680">
    <property type="entry name" value="WD40_rpt"/>
</dbReference>
<evidence type="ECO:0000313" key="7">
    <source>
        <dbReference type="Proteomes" id="UP000606974"/>
    </source>
</evidence>
<dbReference type="InterPro" id="IPR036322">
    <property type="entry name" value="WD40_repeat_dom_sf"/>
</dbReference>
<evidence type="ECO:0000256" key="1">
    <source>
        <dbReference type="ARBA" id="ARBA00022574"/>
    </source>
</evidence>
<feature type="domain" description="Nephrocystin 3-like N-terminal" evidence="5">
    <location>
        <begin position="380"/>
        <end position="540"/>
    </location>
</feature>
<dbReference type="Gene3D" id="3.40.50.300">
    <property type="entry name" value="P-loop containing nucleotide triphosphate hydrolases"/>
    <property type="match status" value="1"/>
</dbReference>
<evidence type="ECO:0000259" key="5">
    <source>
        <dbReference type="Pfam" id="PF24883"/>
    </source>
</evidence>
<evidence type="ECO:0000256" key="2">
    <source>
        <dbReference type="ARBA" id="ARBA00022737"/>
    </source>
</evidence>
<dbReference type="PROSITE" id="PS50294">
    <property type="entry name" value="WD_REPEATS_REGION"/>
    <property type="match status" value="9"/>
</dbReference>
<dbReference type="Proteomes" id="UP000606974">
    <property type="component" value="Unassembled WGS sequence"/>
</dbReference>
<dbReference type="SMART" id="SM00320">
    <property type="entry name" value="WD40"/>
    <property type="match status" value="13"/>
</dbReference>
<dbReference type="InterPro" id="IPR027417">
    <property type="entry name" value="P-loop_NTPase"/>
</dbReference>
<protein>
    <recommendedName>
        <fullName evidence="5">Nephrocystin 3-like N-terminal domain-containing protein</fullName>
    </recommendedName>
</protein>
<dbReference type="InterPro" id="IPR020472">
    <property type="entry name" value="WD40_PAC1"/>
</dbReference>
<keyword evidence="4" id="KW-0812">Transmembrane</keyword>
<dbReference type="InterPro" id="IPR019775">
    <property type="entry name" value="WD40_repeat_CS"/>
</dbReference>
<dbReference type="Pfam" id="PF24883">
    <property type="entry name" value="NPHP3_N"/>
    <property type="match status" value="1"/>
</dbReference>
<dbReference type="GO" id="GO:0003824">
    <property type="term" value="F:catalytic activity"/>
    <property type="evidence" value="ECO:0007669"/>
    <property type="project" value="InterPro"/>
</dbReference>
<dbReference type="Pfam" id="PF00400">
    <property type="entry name" value="WD40"/>
    <property type="match status" value="12"/>
</dbReference>
<feature type="repeat" description="WD" evidence="3">
    <location>
        <begin position="1466"/>
        <end position="1507"/>
    </location>
</feature>
<keyword evidence="4" id="KW-0472">Membrane</keyword>
<feature type="repeat" description="WD" evidence="3">
    <location>
        <begin position="1165"/>
        <end position="1206"/>
    </location>
</feature>
<dbReference type="PROSITE" id="PS00678">
    <property type="entry name" value="WD_REPEATS_1"/>
    <property type="match status" value="7"/>
</dbReference>
<comment type="caution">
    <text evidence="6">The sequence shown here is derived from an EMBL/GenBank/DDBJ whole genome shotgun (WGS) entry which is preliminary data.</text>
</comment>
<dbReference type="Gene3D" id="2.130.10.10">
    <property type="entry name" value="YVTN repeat-like/Quinoprotein amine dehydrogenase"/>
    <property type="match status" value="5"/>
</dbReference>
<feature type="repeat" description="WD" evidence="3">
    <location>
        <begin position="1589"/>
        <end position="1630"/>
    </location>
</feature>
<feature type="repeat" description="WD" evidence="3">
    <location>
        <begin position="1123"/>
        <end position="1164"/>
    </location>
</feature>
<dbReference type="GO" id="GO:0009116">
    <property type="term" value="P:nucleoside metabolic process"/>
    <property type="evidence" value="ECO:0007669"/>
    <property type="project" value="InterPro"/>
</dbReference>
<dbReference type="PANTHER" id="PTHR44129">
    <property type="entry name" value="WD REPEAT-CONTAINING PROTEIN POP1"/>
    <property type="match status" value="1"/>
</dbReference>
<dbReference type="Gene3D" id="3.40.50.1580">
    <property type="entry name" value="Nucleoside phosphorylase domain"/>
    <property type="match status" value="1"/>
</dbReference>
<dbReference type="FunFam" id="2.130.10.10:FF:000228">
    <property type="entry name" value="COMPASS-like H3K4 histone methylase component WDR5A"/>
    <property type="match status" value="1"/>
</dbReference>
<feature type="repeat" description="WD" evidence="3">
    <location>
        <begin position="1425"/>
        <end position="1465"/>
    </location>
</feature>
<dbReference type="InterPro" id="IPR015943">
    <property type="entry name" value="WD40/YVTN_repeat-like_dom_sf"/>
</dbReference>
<sequence>MTTMAKNSQFTIGWISPLPLEKEAARLVLDEEYPQEEVKYQNTFYLGGRIGKHEVVIGVQRKMGLSQAAILAEKMHAGFPNIKYFLLVGIAGGVPRYGPAGAVSEIVLGDVVVSSPRSYHGGVLQYDKGAWEGQGRLNFRGHTNGVPGDLMAAINNFRAEGWSKTNIAEVLKQMRLKLDEKRRHQYDDPGPSRDRLFEDTYEHQGTEREDCKECCDTDRTISRSDRGHGANRLRDEPSVHFGNIASSNQLQISAIERNRIQQEHEAICFEMEAAGVMEESPCVVIRGICDYADSHKNKGWQNYAAATAAAYAKGLLSMIPATDAASRVESVESSLSATFYHGDKPDPLLRLDAAPQAAFNARGKDNDPDCYENTRVEVCQQIRTWAGEDDGRYIFWLNGWAGTGKSTIARTIAREYYDKGCLVASFFFSRGGGDVSHAGKFVDTLASQLAQRCAAFKALLAKAISDDEGISSKTLKDQWNGLIVQPLHKLDAGSFQAPLLIVVDALDECEKQNDLRQVLHLLSDFQRLRKLQCRVLITSRPEIDIRHRFHASPDHHREYVLHDDRSVDGDIFKYLQHRLTGIQQKHSLKESWPGKEAMRHLVRKAGGLFIWAATASRFIDDGGNHLAPDRLSGILEGDSADIEPEEELNKIYTKVLDSSVGRHLKQREKTMAYNTSRGALSSIVTLSSTLSACSLTQMLGMPEHNVGAVLGGLHSILDIPKDPTRPVRLHHPSLRDFLLSPQRCRDPNFWVDEKNAHEALANRCIQLMSQKLNKKDLCGLGDPGAKADEVLPDKIQHCLPPELQYACEYWVSHLQRSKAGVDESCVHRFLREYCVQCFQQRRGRLNDEGPVHTFFLNHWLHWFGALGLVWPTILFRRLQSGGQYFRHDTPVYMFSQHHRLHWFSALGLVWGMILFWWLQPSGQYFYHDTPVYTSFLHYWLPWLGALGIGWCLTWFWRVPTNEQCFDDGGPVHVFMQQHLLHWFEALSLLGKISDGVRAVQLLEDMLDASESPRLYAFVHDAKRFLVYNRTIIEEAPLQTYYCALAFAPQKSQVRMQFEREMVNWIKTCPQTVEWTTRVQTLAGHTGYVHAVVFSPDGKLIASASRDHTVRLWDAATGAAVQTLAGHTYYVKAVVFSPDGKLIASGSGDRTVRLWDTATGAVVQTLTGHTDYVGAVIFSPDSKLVASASGDHTVRLWDAATGATVQTLAGHTNSVDAVVFSPDGKLIASASYDCTVRLWDTATGAVVQTLTGHNSYIKAVVFSPDGKLVASVSADHIIRLWDTATGATVQTLAGYAHNARVIVFSPDSKLVASASDDHHDYTVRLWDTATGAVVQTLAGHTDYVGAVIFSPDSKLVASASSDCAVRWWDTVTGATVQTLAGYTNNACGIIFSPDGKLVASASDDMNNYDYTVRLWDAVPGAVIQTLAGHTDVVQAVVFSSDGKLVASASGDTIRLWDTVTSSVVQTLIDHTNITYAVVFSPDSKLIVSASGDYTIRLWDTATGVIVQTFIDYTDNICIFIFSPDSKLVALASIYTIQLWDTATGAIIQTLEGYIYGICIFSPDNKLIASASNHYTIQLWDTATGATVQMLTGNTSDVKAVVFSPDSKLVASASGDHTVRLWDTATGAAVRTFGKIITNTLTVSNDGIYVNTDQGFFRIDANLQMAQVGHKTFLRVKDNWITSGNKKLLWLPLEYRPSRSAVRDNVVVLGCRSGVVKIIEFPVS</sequence>
<dbReference type="OrthoDB" id="674604at2759"/>
<keyword evidence="4" id="KW-1133">Transmembrane helix</keyword>
<keyword evidence="2" id="KW-0677">Repeat</keyword>
<dbReference type="EMBL" id="JAACFV010000009">
    <property type="protein sequence ID" value="KAF7512878.1"/>
    <property type="molecule type" value="Genomic_DNA"/>
</dbReference>
<dbReference type="CDD" id="cd00200">
    <property type="entry name" value="WD40"/>
    <property type="match status" value="2"/>
</dbReference>
<feature type="repeat" description="WD" evidence="3">
    <location>
        <begin position="1336"/>
        <end position="1377"/>
    </location>
</feature>
<feature type="repeat" description="WD" evidence="3">
    <location>
        <begin position="1249"/>
        <end position="1290"/>
    </location>
</feature>
<feature type="transmembrane region" description="Helical" evidence="4">
    <location>
        <begin position="859"/>
        <end position="878"/>
    </location>
</feature>
<evidence type="ECO:0000313" key="6">
    <source>
        <dbReference type="EMBL" id="KAF7512878.1"/>
    </source>
</evidence>
<feature type="repeat" description="WD" evidence="3">
    <location>
        <begin position="1559"/>
        <end position="1588"/>
    </location>
</feature>
<dbReference type="InterPro" id="IPR056884">
    <property type="entry name" value="NPHP3-like_N"/>
</dbReference>
<feature type="repeat" description="WD" evidence="3">
    <location>
        <begin position="1207"/>
        <end position="1248"/>
    </location>
</feature>
<keyword evidence="7" id="KW-1185">Reference proteome</keyword>
<reference evidence="6" key="1">
    <citation type="submission" date="2020-02" db="EMBL/GenBank/DDBJ databases">
        <authorList>
            <person name="Palmer J.M."/>
        </authorList>
    </citation>
    <scope>NUCLEOTIDE SEQUENCE</scope>
    <source>
        <strain evidence="6">EPUS1.4</strain>
        <tissue evidence="6">Thallus</tissue>
    </source>
</reference>
<feature type="transmembrane region" description="Helical" evidence="4">
    <location>
        <begin position="938"/>
        <end position="956"/>
    </location>
</feature>
<keyword evidence="1 3" id="KW-0853">WD repeat</keyword>
<dbReference type="GO" id="GO:0035097">
    <property type="term" value="C:histone methyltransferase complex"/>
    <property type="evidence" value="ECO:0007669"/>
    <property type="project" value="UniProtKB-ARBA"/>
</dbReference>
<dbReference type="PROSITE" id="PS50082">
    <property type="entry name" value="WD_REPEATS_2"/>
    <property type="match status" value="10"/>
</dbReference>
<feature type="repeat" description="WD" evidence="3">
    <location>
        <begin position="1081"/>
        <end position="1122"/>
    </location>
</feature>
<dbReference type="SUPFAM" id="SSF52540">
    <property type="entry name" value="P-loop containing nucleoside triphosphate hydrolases"/>
    <property type="match status" value="1"/>
</dbReference>
<name>A0A8H7E969_9EURO</name>
<accession>A0A8H7E969</accession>